<comment type="caution">
    <text evidence="3">The sequence shown here is derived from an EMBL/GenBank/DDBJ whole genome shotgun (WGS) entry which is preliminary data.</text>
</comment>
<proteinExistence type="predicted"/>
<reference evidence="3" key="1">
    <citation type="submission" date="2022-08" db="EMBL/GenBank/DDBJ databases">
        <title>Novel sulphate-reducing endosymbionts in the free-living metamonad Anaeramoeba.</title>
        <authorList>
            <person name="Jerlstrom-Hultqvist J."/>
            <person name="Cepicka I."/>
            <person name="Gallot-Lavallee L."/>
            <person name="Salas-Leiva D."/>
            <person name="Curtis B.A."/>
            <person name="Zahonova K."/>
            <person name="Pipaliya S."/>
            <person name="Dacks J."/>
            <person name="Roger A.J."/>
        </authorList>
    </citation>
    <scope>NUCLEOTIDE SEQUENCE</scope>
    <source>
        <strain evidence="3">Busselton2</strain>
    </source>
</reference>
<evidence type="ECO:0000256" key="1">
    <source>
        <dbReference type="SAM" id="MobiDB-lite"/>
    </source>
</evidence>
<feature type="domain" description="BTB" evidence="2">
    <location>
        <begin position="458"/>
        <end position="524"/>
    </location>
</feature>
<dbReference type="EMBL" id="JANTQA010000012">
    <property type="protein sequence ID" value="KAJ3451017.1"/>
    <property type="molecule type" value="Genomic_DNA"/>
</dbReference>
<dbReference type="SMART" id="SM00225">
    <property type="entry name" value="BTB"/>
    <property type="match status" value="1"/>
</dbReference>
<organism evidence="3 4">
    <name type="scientific">Anaeramoeba flamelloides</name>
    <dbReference type="NCBI Taxonomy" id="1746091"/>
    <lineage>
        <taxon>Eukaryota</taxon>
        <taxon>Metamonada</taxon>
        <taxon>Anaeramoebidae</taxon>
        <taxon>Anaeramoeba</taxon>
    </lineage>
</organism>
<dbReference type="PROSITE" id="PS50097">
    <property type="entry name" value="BTB"/>
    <property type="match status" value="1"/>
</dbReference>
<dbReference type="CDD" id="cd18186">
    <property type="entry name" value="BTB_POZ_ZBTB_KLHL-like"/>
    <property type="match status" value="1"/>
</dbReference>
<protein>
    <submittedName>
        <fullName evidence="3">Btk-binding protein-related</fullName>
    </submittedName>
</protein>
<dbReference type="AlphaFoldDB" id="A0AAV8AA50"/>
<feature type="region of interest" description="Disordered" evidence="1">
    <location>
        <begin position="572"/>
        <end position="596"/>
    </location>
</feature>
<dbReference type="Gene3D" id="2.130.10.30">
    <property type="entry name" value="Regulator of chromosome condensation 1/beta-lactamase-inhibitor protein II"/>
    <property type="match status" value="1"/>
</dbReference>
<dbReference type="InterPro" id="IPR009091">
    <property type="entry name" value="RCC1/BLIP-II"/>
</dbReference>
<feature type="compositionally biased region" description="Basic and acidic residues" evidence="1">
    <location>
        <begin position="572"/>
        <end position="590"/>
    </location>
</feature>
<accession>A0AAV8AA50</accession>
<dbReference type="Proteomes" id="UP001146793">
    <property type="component" value="Unassembled WGS sequence"/>
</dbReference>
<evidence type="ECO:0000313" key="3">
    <source>
        <dbReference type="EMBL" id="KAJ3451017.1"/>
    </source>
</evidence>
<dbReference type="InterPro" id="IPR000210">
    <property type="entry name" value="BTB/POZ_dom"/>
</dbReference>
<name>A0AAV8AA50_9EUKA</name>
<evidence type="ECO:0000259" key="2">
    <source>
        <dbReference type="PROSITE" id="PS50097"/>
    </source>
</evidence>
<sequence>MNIFFGFGSKTQENLTTLDEESTILHENSLFQLDLLNKMKMGIEIKKISTSSNTLLILSKKGKVYAVNEKEGMKQLVFEDEIIDVCSGFQHHVAMSNTQVFTWFDLRNDLKEHGQLGRFFTSTSKFEPEPINRSFSYPQIYAGAYTTFIRHKGSLYMCGKCPFLQFGIPIDQEYVELLYEHVNCSRQLLTNPTNETFTFCYLYNSRICCSIEYAKDKFKRFLYQQSRNQMYWYTSVYGRMKIKEAVSSKNNILVHTDCDVVFYISLLQQQETCFYFRSRTVLKLPKKEKITKIIGSETCFFVLFADMSLYKIESQEYFCEKTYEPQFTHLSTFRGRKLISLIPTFGDGFVIAFRDNFAPELFDLFKNKKFVDLKIKKQKIHQMLFSFRLSLPPKIFTKLIEDKFTDKEFQHLILWVYTGLIRDWRIMERVCKYIKMKNILKKDLRLDMETLAMTQSTMDYNLIVNKKSLKIHKFILQARSELFNTMFQLIDEKDNSVHDYSERSFRAVKIIVYFLYTNQFLVDEFKKEKNLTALFQDLEDAEDFYQMNAKSKFTKKLKKLKKIFQKRLLEEKEKEKEEEREKKKEKEKEKNKKRRK</sequence>
<dbReference type="SUPFAM" id="SSF50985">
    <property type="entry name" value="RCC1/BLIP-II"/>
    <property type="match status" value="1"/>
</dbReference>
<dbReference type="Gene3D" id="3.30.710.10">
    <property type="entry name" value="Potassium Channel Kv1.1, Chain A"/>
    <property type="match status" value="1"/>
</dbReference>
<dbReference type="SUPFAM" id="SSF54695">
    <property type="entry name" value="POZ domain"/>
    <property type="match status" value="1"/>
</dbReference>
<gene>
    <name evidence="3" type="ORF">M0812_07214</name>
</gene>
<evidence type="ECO:0000313" key="4">
    <source>
        <dbReference type="Proteomes" id="UP001146793"/>
    </source>
</evidence>
<dbReference type="Pfam" id="PF00651">
    <property type="entry name" value="BTB"/>
    <property type="match status" value="1"/>
</dbReference>
<dbReference type="InterPro" id="IPR011333">
    <property type="entry name" value="SKP1/BTB/POZ_sf"/>
</dbReference>